<feature type="domain" description="Adaptive response protein AidB N-terminal" evidence="8">
    <location>
        <begin position="23"/>
        <end position="178"/>
    </location>
</feature>
<dbReference type="InterPro" id="IPR009075">
    <property type="entry name" value="AcylCo_DH/oxidase_C"/>
</dbReference>
<name>A0A6J4S9Z9_9ACTN</name>
<feature type="domain" description="Acyl-CoA dehydrogenase/oxidase C-terminal" evidence="6">
    <location>
        <begin position="300"/>
        <end position="453"/>
    </location>
</feature>
<dbReference type="Pfam" id="PF00441">
    <property type="entry name" value="Acyl-CoA_dh_1"/>
    <property type="match status" value="1"/>
</dbReference>
<evidence type="ECO:0000256" key="5">
    <source>
        <dbReference type="RuleBase" id="RU362125"/>
    </source>
</evidence>
<evidence type="ECO:0000313" key="9">
    <source>
        <dbReference type="EMBL" id="CAA9493763.1"/>
    </source>
</evidence>
<sequence length="559" mass="60275">MSATEAALPTRSSAPHRTHVVQNQVPALEGFDAFGEHRPLVEGLHREGGGFAEDRAQELGRLAGDPELLAHGVRANENPPVLRTHDRFGHRIDEVDYHPSYHELMRTSLAHGLHALPWRERRPGAHVARAAMFLTFTRVEAGHMCPISMTYAVVPALAATRPLAEEWAPRLNSSAYDPVLRRAADKPGALAGMAMTEKQGGSDVRANTTVAEPVGAGGPGAEYELVGHKWFCSAPMCDVFLVLAQAPGGLSCFVVPRVLDDGTRNAFELQRLKDKLGNRSNASSEVQFHGALGRLLGEEGRGVRTIIEMVNLTRLDCVLGSAGGMRLGVEQATHHAAHRSAFGRRLIDQPLMQNVLADLCLESEAATAVGLRLARAFDVADQREVAFRRLATAVSKFWVCKRGPAHAAEALECLGGNGYVEESGMPRLYREMPLASVWEGSGNVNALDVLRALAKSPQALEAFHAEVELARGADRRLDAALDGLDALFAEPETLEQRARSVVSRLAVVLQASLLVRHAPAAVADAFCAGRLGAEPGLTFGTLPPGLELEAIVDRHRPRL</sequence>
<dbReference type="PANTHER" id="PTHR42707:SF3">
    <property type="entry name" value="ACYL-COA DEHYDROGENASE AIDB-RELATED"/>
    <property type="match status" value="1"/>
</dbReference>
<organism evidence="9">
    <name type="scientific">uncultured Solirubrobacterales bacterium</name>
    <dbReference type="NCBI Taxonomy" id="768556"/>
    <lineage>
        <taxon>Bacteria</taxon>
        <taxon>Bacillati</taxon>
        <taxon>Actinomycetota</taxon>
        <taxon>Thermoleophilia</taxon>
        <taxon>Solirubrobacterales</taxon>
        <taxon>environmental samples</taxon>
    </lineage>
</organism>
<dbReference type="InterPro" id="IPR052904">
    <property type="entry name" value="Acyl-CoA_dehydrogenase-like"/>
</dbReference>
<reference evidence="9" key="1">
    <citation type="submission" date="2020-02" db="EMBL/GenBank/DDBJ databases">
        <authorList>
            <person name="Meier V. D."/>
        </authorList>
    </citation>
    <scope>NUCLEOTIDE SEQUENCE</scope>
    <source>
        <strain evidence="9">AVDCRST_MAG45</strain>
    </source>
</reference>
<dbReference type="AlphaFoldDB" id="A0A6J4S9Z9"/>
<evidence type="ECO:0000259" key="8">
    <source>
        <dbReference type="Pfam" id="PF18158"/>
    </source>
</evidence>
<dbReference type="PANTHER" id="PTHR42707">
    <property type="entry name" value="ACYL-COA DEHYDROGENASE"/>
    <property type="match status" value="1"/>
</dbReference>
<feature type="domain" description="Acyl-CoA oxidase/dehydrogenase middle" evidence="7">
    <location>
        <begin position="192"/>
        <end position="289"/>
    </location>
</feature>
<comment type="similarity">
    <text evidence="2 5">Belongs to the acyl-CoA dehydrogenase family.</text>
</comment>
<dbReference type="SUPFAM" id="SSF47203">
    <property type="entry name" value="Acyl-CoA dehydrogenase C-terminal domain-like"/>
    <property type="match status" value="1"/>
</dbReference>
<dbReference type="GO" id="GO:0003995">
    <property type="term" value="F:acyl-CoA dehydrogenase activity"/>
    <property type="evidence" value="ECO:0007669"/>
    <property type="project" value="InterPro"/>
</dbReference>
<keyword evidence="4 5" id="KW-0274">FAD</keyword>
<dbReference type="PROSITE" id="PS00072">
    <property type="entry name" value="ACYL_COA_DH_1"/>
    <property type="match status" value="1"/>
</dbReference>
<evidence type="ECO:0000256" key="1">
    <source>
        <dbReference type="ARBA" id="ARBA00001974"/>
    </source>
</evidence>
<keyword evidence="3 5" id="KW-0285">Flavoprotein</keyword>
<dbReference type="EMBL" id="CADCVU010000079">
    <property type="protein sequence ID" value="CAA9493763.1"/>
    <property type="molecule type" value="Genomic_DNA"/>
</dbReference>
<evidence type="ECO:0000259" key="6">
    <source>
        <dbReference type="Pfam" id="PF00441"/>
    </source>
</evidence>
<evidence type="ECO:0000256" key="2">
    <source>
        <dbReference type="ARBA" id="ARBA00009347"/>
    </source>
</evidence>
<dbReference type="InterPro" id="IPR041504">
    <property type="entry name" value="AidB_N"/>
</dbReference>
<comment type="cofactor">
    <cofactor evidence="1 5">
        <name>FAD</name>
        <dbReference type="ChEBI" id="CHEBI:57692"/>
    </cofactor>
</comment>
<evidence type="ECO:0000256" key="4">
    <source>
        <dbReference type="ARBA" id="ARBA00022827"/>
    </source>
</evidence>
<proteinExistence type="inferred from homology"/>
<dbReference type="Pfam" id="PF18158">
    <property type="entry name" value="AidB_N"/>
    <property type="match status" value="1"/>
</dbReference>
<dbReference type="InterPro" id="IPR006089">
    <property type="entry name" value="Acyl-CoA_DH_CS"/>
</dbReference>
<dbReference type="SUPFAM" id="SSF56645">
    <property type="entry name" value="Acyl-CoA dehydrogenase NM domain-like"/>
    <property type="match status" value="1"/>
</dbReference>
<keyword evidence="5" id="KW-0560">Oxidoreductase</keyword>
<evidence type="ECO:0000259" key="7">
    <source>
        <dbReference type="Pfam" id="PF02770"/>
    </source>
</evidence>
<dbReference type="Gene3D" id="1.20.140.10">
    <property type="entry name" value="Butyryl-CoA Dehydrogenase, subunit A, domain 3"/>
    <property type="match status" value="1"/>
</dbReference>
<dbReference type="InterPro" id="IPR009100">
    <property type="entry name" value="AcylCoA_DH/oxidase_NM_dom_sf"/>
</dbReference>
<dbReference type="InterPro" id="IPR006091">
    <property type="entry name" value="Acyl-CoA_Oxase/DH_mid-dom"/>
</dbReference>
<dbReference type="Gene3D" id="6.10.250.600">
    <property type="match status" value="1"/>
</dbReference>
<protein>
    <submittedName>
        <fullName evidence="9">Acyl-CoA dehydrogenase</fullName>
    </submittedName>
</protein>
<evidence type="ECO:0000256" key="3">
    <source>
        <dbReference type="ARBA" id="ARBA00022630"/>
    </source>
</evidence>
<dbReference type="PROSITE" id="PS00073">
    <property type="entry name" value="ACYL_COA_DH_2"/>
    <property type="match status" value="1"/>
</dbReference>
<gene>
    <name evidence="9" type="ORF">AVDCRST_MAG45-892</name>
</gene>
<dbReference type="InterPro" id="IPR036250">
    <property type="entry name" value="AcylCo_DH-like_C"/>
</dbReference>
<dbReference type="Gene3D" id="2.40.110.20">
    <property type="match status" value="1"/>
</dbReference>
<dbReference type="Pfam" id="PF02770">
    <property type="entry name" value="Acyl-CoA_dh_M"/>
    <property type="match status" value="1"/>
</dbReference>
<accession>A0A6J4S9Z9</accession>